<dbReference type="SUPFAM" id="SSF55486">
    <property type="entry name" value="Metalloproteases ('zincins'), catalytic domain"/>
    <property type="match status" value="1"/>
</dbReference>
<reference evidence="15" key="1">
    <citation type="submission" date="2020-09" db="EMBL/GenBank/DDBJ databases">
        <authorList>
            <person name="Kikuchi T."/>
        </authorList>
    </citation>
    <scope>NUCLEOTIDE SEQUENCE</scope>
    <source>
        <strain evidence="15">Ka4C1</strain>
    </source>
</reference>
<evidence type="ECO:0000256" key="3">
    <source>
        <dbReference type="ARBA" id="ARBA00022723"/>
    </source>
</evidence>
<evidence type="ECO:0000313" key="15">
    <source>
        <dbReference type="EMBL" id="CAD5208372.1"/>
    </source>
</evidence>
<dbReference type="Pfam" id="PF01433">
    <property type="entry name" value="Peptidase_M1"/>
    <property type="match status" value="1"/>
</dbReference>
<dbReference type="Gene3D" id="2.60.40.1730">
    <property type="entry name" value="tricorn interacting facor f3 domain"/>
    <property type="match status" value="1"/>
</dbReference>
<evidence type="ECO:0000256" key="8">
    <source>
        <dbReference type="PIRSR" id="PIRSR634016-3"/>
    </source>
</evidence>
<evidence type="ECO:0000256" key="6">
    <source>
        <dbReference type="ARBA" id="ARBA00023049"/>
    </source>
</evidence>
<evidence type="ECO:0000256" key="11">
    <source>
        <dbReference type="SAM" id="MobiDB-lite"/>
    </source>
</evidence>
<dbReference type="InterPro" id="IPR042097">
    <property type="entry name" value="Aminopeptidase_N-like_N_sf"/>
</dbReference>
<sequence length="916" mass="102267">MRVLLLLLLATAVCCNNVYDQEMEWNSEEIWRKLQKDPTQAFFTSPFKRSRTNLKRRTNDRLPREVVVHSYDLRFEPFFDFDGFFYNRALRNTFNGEVSISFSVLKPTSRIELASAVWIRLVSLESESGLLKVVRVNSAPQNHLIIHSAVSLDVDKNYTLNLKYSGKISTGQNGGLFSYVYENPENRRTSLVATQFETVHARQAFPCFDDPSFKATFSISVIHPRAAQAYSNEEVEESRDYDNQRTLTRFKTTARMSSYLVAFAVGDFAKSKAVSKSGVEIRAIAIRNRKDFINNTVVHAARCVDEMEKLLEVGCPIKKLGLFSNNFLDPVEFSAGAMENFGLIMIEGGITEHLGRTISEEALQQRYLCHETAHQWFGDMVTADRWGLEFLHEAFAEFFEIETLSKIEEFRPLAEAAKIKAMKKAVETYVWAAHPVVADTSNFDDITYNAAGGFLRTIFHVLGGDVFYKALKIYLTENAFGNAGLGTLLQSFVKARGNDSICGPITFTAWANEHFLRAGVPTVHIDLIDGQFAINQSHPTGLQWAVPIFILDLNTHMEHILWLQNDGHLCSAENFTLDPERDYIFNSEAKGFAFYNISDILLLKSIENPEVYDLSVSNLQHLLQHLQKPLGPEGVGSLVYLFTRRNNGNVSFSLLQFLPKDHKLYKDAIQIISDNFSYKPTPENRLLGETFFEAAVNLNISSATQKARELFEEFVENCAPEKEIVECTKTPPEWRRAVYIQGAGGDTGRTFTADLAPTLGSGAGADPKISGSGSGSEPGARAAQSRSSGAVAISAPEPWQSLFFTSSPTFTTDPAESLVIGPSTRPDCAIPTCLNLSEHAHYRSLYKTEFSKQHFPSDPSGLGCIWGVAMAISPFLSYFASPTNKFSAAAFLPKLDHNFVFAIGNLAHAFVARLSE</sequence>
<feature type="chain" id="PRO_5035385112" description="Aminopeptidase" evidence="12">
    <location>
        <begin position="16"/>
        <end position="916"/>
    </location>
</feature>
<dbReference type="Pfam" id="PF17900">
    <property type="entry name" value="Peptidase_M1_N"/>
    <property type="match status" value="1"/>
</dbReference>
<dbReference type="OrthoDB" id="5868348at2759"/>
<dbReference type="InterPro" id="IPR001930">
    <property type="entry name" value="Peptidase_M1"/>
</dbReference>
<keyword evidence="5 8" id="KW-0862">Zinc</keyword>
<dbReference type="GO" id="GO:0005615">
    <property type="term" value="C:extracellular space"/>
    <property type="evidence" value="ECO:0007669"/>
    <property type="project" value="TreeGrafter"/>
</dbReference>
<evidence type="ECO:0000256" key="1">
    <source>
        <dbReference type="ARBA" id="ARBA00010136"/>
    </source>
</evidence>
<feature type="region of interest" description="Disordered" evidence="11">
    <location>
        <begin position="762"/>
        <end position="789"/>
    </location>
</feature>
<dbReference type="Proteomes" id="UP000582659">
    <property type="component" value="Unassembled WGS sequence"/>
</dbReference>
<evidence type="ECO:0000259" key="14">
    <source>
        <dbReference type="Pfam" id="PF17900"/>
    </source>
</evidence>
<feature type="binding site" evidence="8">
    <location>
        <position position="374"/>
    </location>
    <ligand>
        <name>Zn(2+)</name>
        <dbReference type="ChEBI" id="CHEBI:29105"/>
        <note>catalytic</note>
    </ligand>
</feature>
<comment type="similarity">
    <text evidence="1 10">Belongs to the peptidase M1 family.</text>
</comment>
<dbReference type="GO" id="GO:0008270">
    <property type="term" value="F:zinc ion binding"/>
    <property type="evidence" value="ECO:0007669"/>
    <property type="project" value="UniProtKB-UniRule"/>
</dbReference>
<dbReference type="InterPro" id="IPR050344">
    <property type="entry name" value="Peptidase_M1_aminopeptidases"/>
</dbReference>
<dbReference type="GO" id="GO:0042277">
    <property type="term" value="F:peptide binding"/>
    <property type="evidence" value="ECO:0007669"/>
    <property type="project" value="TreeGrafter"/>
</dbReference>
<keyword evidence="10" id="KW-0031">Aminopeptidase</keyword>
<feature type="domain" description="Aminopeptidase N-like N-terminal" evidence="14">
    <location>
        <begin position="70"/>
        <end position="260"/>
    </location>
</feature>
<evidence type="ECO:0000256" key="12">
    <source>
        <dbReference type="SAM" id="SignalP"/>
    </source>
</evidence>
<dbReference type="GO" id="GO:0043171">
    <property type="term" value="P:peptide catabolic process"/>
    <property type="evidence" value="ECO:0007669"/>
    <property type="project" value="TreeGrafter"/>
</dbReference>
<feature type="compositionally biased region" description="Low complexity" evidence="11">
    <location>
        <begin position="779"/>
        <end position="789"/>
    </location>
</feature>
<dbReference type="EC" id="3.4.11.-" evidence="10"/>
<protein>
    <recommendedName>
        <fullName evidence="10">Aminopeptidase</fullName>
        <ecNumber evidence="10">3.4.11.-</ecNumber>
    </recommendedName>
</protein>
<dbReference type="SMR" id="A0A7I8XGA1"/>
<dbReference type="InterPro" id="IPR014782">
    <property type="entry name" value="Peptidase_M1_dom"/>
</dbReference>
<dbReference type="Proteomes" id="UP000659654">
    <property type="component" value="Unassembled WGS sequence"/>
</dbReference>
<evidence type="ECO:0000256" key="4">
    <source>
        <dbReference type="ARBA" id="ARBA00022801"/>
    </source>
</evidence>
<evidence type="ECO:0000259" key="13">
    <source>
        <dbReference type="Pfam" id="PF01433"/>
    </source>
</evidence>
<dbReference type="PANTHER" id="PTHR11533">
    <property type="entry name" value="PROTEASE M1 ZINC METALLOPROTEASE"/>
    <property type="match status" value="1"/>
</dbReference>
<feature type="binding site" evidence="8">
    <location>
        <position position="393"/>
    </location>
    <ligand>
        <name>Zn(2+)</name>
        <dbReference type="ChEBI" id="CHEBI:29105"/>
        <note>catalytic</note>
    </ligand>
</feature>
<evidence type="ECO:0000256" key="5">
    <source>
        <dbReference type="ARBA" id="ARBA00022833"/>
    </source>
</evidence>
<dbReference type="GO" id="GO:0016020">
    <property type="term" value="C:membrane"/>
    <property type="evidence" value="ECO:0007669"/>
    <property type="project" value="TreeGrafter"/>
</dbReference>
<name>A0A7I8XGA1_BURXY</name>
<dbReference type="GO" id="GO:0006508">
    <property type="term" value="P:proteolysis"/>
    <property type="evidence" value="ECO:0007669"/>
    <property type="project" value="UniProtKB-KW"/>
</dbReference>
<dbReference type="GO" id="GO:0005737">
    <property type="term" value="C:cytoplasm"/>
    <property type="evidence" value="ECO:0007669"/>
    <property type="project" value="TreeGrafter"/>
</dbReference>
<feature type="domain" description="Peptidase M1 membrane alanine aminopeptidase" evidence="13">
    <location>
        <begin position="302"/>
        <end position="497"/>
    </location>
</feature>
<evidence type="ECO:0000256" key="2">
    <source>
        <dbReference type="ARBA" id="ARBA00022670"/>
    </source>
</evidence>
<organism evidence="15 16">
    <name type="scientific">Bursaphelenchus xylophilus</name>
    <name type="common">Pinewood nematode worm</name>
    <name type="synonym">Aphelenchoides xylophilus</name>
    <dbReference type="NCBI Taxonomy" id="6326"/>
    <lineage>
        <taxon>Eukaryota</taxon>
        <taxon>Metazoa</taxon>
        <taxon>Ecdysozoa</taxon>
        <taxon>Nematoda</taxon>
        <taxon>Chromadorea</taxon>
        <taxon>Rhabditida</taxon>
        <taxon>Tylenchina</taxon>
        <taxon>Tylenchomorpha</taxon>
        <taxon>Aphelenchoidea</taxon>
        <taxon>Aphelenchoididae</taxon>
        <taxon>Bursaphelenchus</taxon>
    </lineage>
</organism>
<dbReference type="Gene3D" id="1.10.390.10">
    <property type="entry name" value="Neutral Protease Domain 2"/>
    <property type="match status" value="1"/>
</dbReference>
<dbReference type="PANTHER" id="PTHR11533:SF293">
    <property type="entry name" value="AMINOPEPTIDASE-2-RELATED"/>
    <property type="match status" value="1"/>
</dbReference>
<dbReference type="PRINTS" id="PR00756">
    <property type="entry name" value="ALADIPTASE"/>
</dbReference>
<evidence type="ECO:0000256" key="10">
    <source>
        <dbReference type="RuleBase" id="RU364040"/>
    </source>
</evidence>
<feature type="binding site" evidence="8">
    <location>
        <position position="370"/>
    </location>
    <ligand>
        <name>Zn(2+)</name>
        <dbReference type="ChEBI" id="CHEBI:29105"/>
        <note>catalytic</note>
    </ligand>
</feature>
<feature type="signal peptide" evidence="12">
    <location>
        <begin position="1"/>
        <end position="15"/>
    </location>
</feature>
<dbReference type="InterPro" id="IPR027268">
    <property type="entry name" value="Peptidase_M4/M1_CTD_sf"/>
</dbReference>
<keyword evidence="2 10" id="KW-0645">Protease</keyword>
<dbReference type="InterPro" id="IPR045357">
    <property type="entry name" value="Aminopeptidase_N-like_N"/>
</dbReference>
<dbReference type="SUPFAM" id="SSF63737">
    <property type="entry name" value="Leukotriene A4 hydrolase N-terminal domain"/>
    <property type="match status" value="1"/>
</dbReference>
<proteinExistence type="inferred from homology"/>
<evidence type="ECO:0000256" key="7">
    <source>
        <dbReference type="PIRSR" id="PIRSR634016-1"/>
    </source>
</evidence>
<dbReference type="Gene3D" id="1.25.50.20">
    <property type="match status" value="1"/>
</dbReference>
<dbReference type="CDD" id="cd09601">
    <property type="entry name" value="M1_APN-Q_like"/>
    <property type="match status" value="1"/>
</dbReference>
<dbReference type="EMBL" id="CAJFDI010000001">
    <property type="protein sequence ID" value="CAD5208372.1"/>
    <property type="molecule type" value="Genomic_DNA"/>
</dbReference>
<evidence type="ECO:0000256" key="9">
    <source>
        <dbReference type="PIRSR" id="PIRSR634016-4"/>
    </source>
</evidence>
<dbReference type="InterPro" id="IPR034016">
    <property type="entry name" value="M1_APN-typ"/>
</dbReference>
<gene>
    <name evidence="15" type="ORF">BXYJ_LOCUS608</name>
</gene>
<dbReference type="AlphaFoldDB" id="A0A7I8XGA1"/>
<accession>A0A7I8XGA1</accession>
<comment type="caution">
    <text evidence="15">The sequence shown here is derived from an EMBL/GenBank/DDBJ whole genome shotgun (WGS) entry which is preliminary data.</text>
</comment>
<feature type="site" description="Transition state stabilizer" evidence="9">
    <location>
        <position position="448"/>
    </location>
</feature>
<keyword evidence="3 8" id="KW-0479">Metal-binding</keyword>
<dbReference type="GO" id="GO:0070006">
    <property type="term" value="F:metalloaminopeptidase activity"/>
    <property type="evidence" value="ECO:0007669"/>
    <property type="project" value="TreeGrafter"/>
</dbReference>
<evidence type="ECO:0000313" key="16">
    <source>
        <dbReference type="Proteomes" id="UP000659654"/>
    </source>
</evidence>
<keyword evidence="12" id="KW-0732">Signal</keyword>
<keyword evidence="6 10" id="KW-0482">Metalloprotease</keyword>
<dbReference type="EMBL" id="CAJFCV020000001">
    <property type="protein sequence ID" value="CAG9081231.1"/>
    <property type="molecule type" value="Genomic_DNA"/>
</dbReference>
<keyword evidence="4 10" id="KW-0378">Hydrolase</keyword>
<feature type="active site" description="Proton acceptor" evidence="7">
    <location>
        <position position="371"/>
    </location>
</feature>
<keyword evidence="16" id="KW-1185">Reference proteome</keyword>
<comment type="cofactor">
    <cofactor evidence="8 10">
        <name>Zn(2+)</name>
        <dbReference type="ChEBI" id="CHEBI:29105"/>
    </cofactor>
    <text evidence="8 10">Binds 1 zinc ion per subunit.</text>
</comment>